<gene>
    <name evidence="1" type="ORF">H8S37_04300</name>
</gene>
<dbReference type="AlphaFoldDB" id="A0A923RP56"/>
<dbReference type="EMBL" id="JACOPF010000001">
    <property type="protein sequence ID" value="MBC5688154.1"/>
    <property type="molecule type" value="Genomic_DNA"/>
</dbReference>
<protein>
    <submittedName>
        <fullName evidence="1">Uncharacterized protein</fullName>
    </submittedName>
</protein>
<evidence type="ECO:0000313" key="2">
    <source>
        <dbReference type="Proteomes" id="UP000652477"/>
    </source>
</evidence>
<keyword evidence="2" id="KW-1185">Reference proteome</keyword>
<evidence type="ECO:0000313" key="1">
    <source>
        <dbReference type="EMBL" id="MBC5688154.1"/>
    </source>
</evidence>
<proteinExistence type="predicted"/>
<dbReference type="RefSeq" id="WP_186874788.1">
    <property type="nucleotide sequence ID" value="NZ_JACOPF010000001.1"/>
</dbReference>
<name>A0A923RP56_9FIRM</name>
<sequence>MERSWHYFIVLNDKERLGSLVEDAEVPEDGLPICVDLNVAISFPTPEELNEWVKDNTSLSLSAGDYHIEGHYL</sequence>
<accession>A0A923RP56</accession>
<dbReference type="Proteomes" id="UP000652477">
    <property type="component" value="Unassembled WGS sequence"/>
</dbReference>
<organism evidence="1 2">
    <name type="scientific">Mediterraneibacter hominis</name>
    <dbReference type="NCBI Taxonomy" id="2763054"/>
    <lineage>
        <taxon>Bacteria</taxon>
        <taxon>Bacillati</taxon>
        <taxon>Bacillota</taxon>
        <taxon>Clostridia</taxon>
        <taxon>Lachnospirales</taxon>
        <taxon>Lachnospiraceae</taxon>
        <taxon>Mediterraneibacter</taxon>
    </lineage>
</organism>
<reference evidence="1" key="1">
    <citation type="submission" date="2020-08" db="EMBL/GenBank/DDBJ databases">
        <title>Genome public.</title>
        <authorList>
            <person name="Liu C."/>
            <person name="Sun Q."/>
        </authorList>
    </citation>
    <scope>NUCLEOTIDE SEQUENCE</scope>
    <source>
        <strain evidence="1">NSJ-55</strain>
    </source>
</reference>
<comment type="caution">
    <text evidence="1">The sequence shown here is derived from an EMBL/GenBank/DDBJ whole genome shotgun (WGS) entry which is preliminary data.</text>
</comment>